<organism evidence="1 2">
    <name type="scientific">Candidatus Desulfosporosinus infrequens</name>
    <dbReference type="NCBI Taxonomy" id="2043169"/>
    <lineage>
        <taxon>Bacteria</taxon>
        <taxon>Bacillati</taxon>
        <taxon>Bacillota</taxon>
        <taxon>Clostridia</taxon>
        <taxon>Eubacteriales</taxon>
        <taxon>Desulfitobacteriaceae</taxon>
        <taxon>Desulfosporosinus</taxon>
    </lineage>
</organism>
<accession>A0A2U3L5W3</accession>
<dbReference type="EMBL" id="OMOF01000313">
    <property type="protein sequence ID" value="SPF47240.1"/>
    <property type="molecule type" value="Genomic_DNA"/>
</dbReference>
<evidence type="ECO:0000313" key="1">
    <source>
        <dbReference type="EMBL" id="SPF47240.1"/>
    </source>
</evidence>
<dbReference type="AlphaFoldDB" id="A0A2U3L5W3"/>
<sequence>MNNVNFSQVLQNTLKDQLGINSYLNIINQQPIKAADLLYLGFASYNPHYGK</sequence>
<dbReference type="Proteomes" id="UP000238916">
    <property type="component" value="Unassembled WGS sequence"/>
</dbReference>
<gene>
    <name evidence="1" type="ORF">SBF1_3800006</name>
</gene>
<evidence type="ECO:0000313" key="2">
    <source>
        <dbReference type="Proteomes" id="UP000238916"/>
    </source>
</evidence>
<reference evidence="2" key="1">
    <citation type="submission" date="2018-02" db="EMBL/GenBank/DDBJ databases">
        <authorList>
            <person name="Hausmann B."/>
        </authorList>
    </citation>
    <scope>NUCLEOTIDE SEQUENCE [LARGE SCALE GENOMIC DNA]</scope>
    <source>
        <strain evidence="2">Peat soil MAG SbF1</strain>
    </source>
</reference>
<proteinExistence type="predicted"/>
<name>A0A2U3L5W3_9FIRM</name>
<protein>
    <submittedName>
        <fullName evidence="1">Uncharacterized protein</fullName>
    </submittedName>
</protein>